<keyword evidence="3" id="KW-1185">Reference proteome</keyword>
<sequence length="203" mass="23330">MRHEEVDEEQEDSELFDHKLIEPILPCKDVNNEKGLASMESHPAIRIAMDESLQLGGENQVHIVHDIDLDEDVLELLGGETRIVISTNNIMRYLVFFAKNLDAFFTFEIEVLDEKKEYRTLTITNARSLARVNASHVQMPLAFGKGWQYFYVDLQSVVHDAFGTQHVATVQLRLMASCRLLRVFFQDVKYSYAELPLDLAILD</sequence>
<proteinExistence type="predicted"/>
<protein>
    <recommendedName>
        <fullName evidence="1">CFA20 domain-containing protein</fullName>
    </recommendedName>
</protein>
<dbReference type="AlphaFoldDB" id="A0A1V9YI48"/>
<dbReference type="OrthoDB" id="7486196at2759"/>
<feature type="domain" description="CFA20" evidence="1">
    <location>
        <begin position="64"/>
        <end position="201"/>
    </location>
</feature>
<evidence type="ECO:0000313" key="3">
    <source>
        <dbReference type="Proteomes" id="UP000243217"/>
    </source>
</evidence>
<dbReference type="Proteomes" id="UP000243217">
    <property type="component" value="Unassembled WGS sequence"/>
</dbReference>
<dbReference type="Pfam" id="PF05018">
    <property type="entry name" value="CFA20_dom"/>
    <property type="match status" value="1"/>
</dbReference>
<dbReference type="EMBL" id="JNBS01003762">
    <property type="protein sequence ID" value="OQR85414.1"/>
    <property type="molecule type" value="Genomic_DNA"/>
</dbReference>
<gene>
    <name evidence="2" type="ORF">THRCLA_10705</name>
</gene>
<dbReference type="InterPro" id="IPR040441">
    <property type="entry name" value="CFA20/CFAP20DC"/>
</dbReference>
<name>A0A1V9YI48_9STRA</name>
<dbReference type="STRING" id="74557.A0A1V9YI48"/>
<dbReference type="PANTHER" id="PTHR12458">
    <property type="entry name" value="ORF PROTEIN"/>
    <property type="match status" value="1"/>
</dbReference>
<evidence type="ECO:0000313" key="2">
    <source>
        <dbReference type="EMBL" id="OQR85414.1"/>
    </source>
</evidence>
<evidence type="ECO:0000259" key="1">
    <source>
        <dbReference type="Pfam" id="PF05018"/>
    </source>
</evidence>
<reference evidence="2 3" key="1">
    <citation type="journal article" date="2014" name="Genome Biol. Evol.">
        <title>The secreted proteins of Achlya hypogyna and Thraustotheca clavata identify the ancestral oomycete secretome and reveal gene acquisitions by horizontal gene transfer.</title>
        <authorList>
            <person name="Misner I."/>
            <person name="Blouin N."/>
            <person name="Leonard G."/>
            <person name="Richards T.A."/>
            <person name="Lane C.E."/>
        </authorList>
    </citation>
    <scope>NUCLEOTIDE SEQUENCE [LARGE SCALE GENOMIC DNA]</scope>
    <source>
        <strain evidence="2 3">ATCC 34112</strain>
    </source>
</reference>
<dbReference type="InterPro" id="IPR007714">
    <property type="entry name" value="CFA20_dom"/>
</dbReference>
<comment type="caution">
    <text evidence="2">The sequence shown here is derived from an EMBL/GenBank/DDBJ whole genome shotgun (WGS) entry which is preliminary data.</text>
</comment>
<accession>A0A1V9YI48</accession>
<organism evidence="2 3">
    <name type="scientific">Thraustotheca clavata</name>
    <dbReference type="NCBI Taxonomy" id="74557"/>
    <lineage>
        <taxon>Eukaryota</taxon>
        <taxon>Sar</taxon>
        <taxon>Stramenopiles</taxon>
        <taxon>Oomycota</taxon>
        <taxon>Saprolegniomycetes</taxon>
        <taxon>Saprolegniales</taxon>
        <taxon>Achlyaceae</taxon>
        <taxon>Thraustotheca</taxon>
    </lineage>
</organism>